<evidence type="ECO:0000313" key="2">
    <source>
        <dbReference type="EMBL" id="APH00801.1"/>
    </source>
</evidence>
<gene>
    <name evidence="2" type="ORF">ASJ30_04020</name>
</gene>
<proteinExistence type="predicted"/>
<protein>
    <submittedName>
        <fullName evidence="2">Uncharacterized protein</fullName>
    </submittedName>
</protein>
<name>A0A1L3MEL8_9MICO</name>
<organism evidence="2 3">
    <name type="scientific">Janibacter indicus</name>
    <dbReference type="NCBI Taxonomy" id="857417"/>
    <lineage>
        <taxon>Bacteria</taxon>
        <taxon>Bacillati</taxon>
        <taxon>Actinomycetota</taxon>
        <taxon>Actinomycetes</taxon>
        <taxon>Micrococcales</taxon>
        <taxon>Intrasporangiaceae</taxon>
        <taxon>Janibacter</taxon>
    </lineage>
</organism>
<dbReference type="EMBL" id="CP013290">
    <property type="protein sequence ID" value="APH00801.1"/>
    <property type="molecule type" value="Genomic_DNA"/>
</dbReference>
<accession>A0A1L3MEL8</accession>
<dbReference type="AlphaFoldDB" id="A0A1L3MEL8"/>
<dbReference type="KEGG" id="jte:ASJ30_04020"/>
<feature type="compositionally biased region" description="Basic and acidic residues" evidence="1">
    <location>
        <begin position="57"/>
        <end position="81"/>
    </location>
</feature>
<evidence type="ECO:0000313" key="3">
    <source>
        <dbReference type="Proteomes" id="UP000182938"/>
    </source>
</evidence>
<feature type="region of interest" description="Disordered" evidence="1">
    <location>
        <begin position="54"/>
        <end position="92"/>
    </location>
</feature>
<dbReference type="Proteomes" id="UP000182938">
    <property type="component" value="Chromosome"/>
</dbReference>
<keyword evidence="3" id="KW-1185">Reference proteome</keyword>
<sequence length="92" mass="10055">MADYGMGIHMHVLSEADVGADGYTTENDESFPVAELAADDRGWVDKGGKVALRRRDRSHDRRSCPGAAHSDRDCDISRELGHGPQVGHFECS</sequence>
<evidence type="ECO:0000256" key="1">
    <source>
        <dbReference type="SAM" id="MobiDB-lite"/>
    </source>
</evidence>
<reference evidence="2 3" key="1">
    <citation type="submission" date="2015-11" db="EMBL/GenBank/DDBJ databases">
        <authorList>
            <person name="Zhang Y."/>
            <person name="Guo Z."/>
        </authorList>
    </citation>
    <scope>NUCLEOTIDE SEQUENCE [LARGE SCALE GENOMIC DNA]</scope>
    <source>
        <strain evidence="2 3">YFY001</strain>
    </source>
</reference>